<name>A0A6J5INE5_9BURK</name>
<protein>
    <submittedName>
        <fullName evidence="2">Uncharacterized protein</fullName>
    </submittedName>
</protein>
<proteinExistence type="predicted"/>
<evidence type="ECO:0000313" key="3">
    <source>
        <dbReference type="EMBL" id="VWC52304.1"/>
    </source>
</evidence>
<evidence type="ECO:0000313" key="4">
    <source>
        <dbReference type="Proteomes" id="UP000494120"/>
    </source>
</evidence>
<keyword evidence="1" id="KW-0472">Membrane</keyword>
<keyword evidence="1" id="KW-0812">Transmembrane</keyword>
<reference evidence="2 5" key="1">
    <citation type="submission" date="2020-04" db="EMBL/GenBank/DDBJ databases">
        <authorList>
            <person name="Depoorter E."/>
        </authorList>
    </citation>
    <scope>NUCLEOTIDE SEQUENCE [LARGE SCALE GENOMIC DNA]</scope>
    <source>
        <strain evidence="2 5">BCC0217</strain>
        <strain evidence="3 4">R-17378</strain>
    </source>
</reference>
<sequence>MSTSALPRFQRHEMETYVLLGCGFGLGLLIAIWGIWQLK</sequence>
<evidence type="ECO:0000313" key="2">
    <source>
        <dbReference type="EMBL" id="CAB3960911.1"/>
    </source>
</evidence>
<dbReference type="AlphaFoldDB" id="A0A6J5INE5"/>
<evidence type="ECO:0000313" key="5">
    <source>
        <dbReference type="Proteomes" id="UP000494301"/>
    </source>
</evidence>
<dbReference type="Proteomes" id="UP000494301">
    <property type="component" value="Unassembled WGS sequence"/>
</dbReference>
<dbReference type="EMBL" id="CABWIL020000002">
    <property type="protein sequence ID" value="CAB3960911.1"/>
    <property type="molecule type" value="Genomic_DNA"/>
</dbReference>
<keyword evidence="1" id="KW-1133">Transmembrane helix</keyword>
<gene>
    <name evidence="3" type="ORF">BLA17378_00957</name>
    <name evidence="2" type="ORF">BLA3211_00650</name>
</gene>
<evidence type="ECO:0000256" key="1">
    <source>
        <dbReference type="SAM" id="Phobius"/>
    </source>
</evidence>
<dbReference type="EMBL" id="CABVQG010000003">
    <property type="protein sequence ID" value="VWC52304.1"/>
    <property type="molecule type" value="Genomic_DNA"/>
</dbReference>
<accession>A0A6J5INE5</accession>
<feature type="transmembrane region" description="Helical" evidence="1">
    <location>
        <begin position="16"/>
        <end position="36"/>
    </location>
</feature>
<organism evidence="2 5">
    <name type="scientific">Burkholderia aenigmatica</name>
    <dbReference type="NCBI Taxonomy" id="2015348"/>
    <lineage>
        <taxon>Bacteria</taxon>
        <taxon>Pseudomonadati</taxon>
        <taxon>Pseudomonadota</taxon>
        <taxon>Betaproteobacteria</taxon>
        <taxon>Burkholderiales</taxon>
        <taxon>Burkholderiaceae</taxon>
        <taxon>Burkholderia</taxon>
        <taxon>Burkholderia cepacia complex</taxon>
    </lineage>
</organism>
<dbReference type="Proteomes" id="UP000494120">
    <property type="component" value="Unassembled WGS sequence"/>
</dbReference>
<keyword evidence="4" id="KW-1185">Reference proteome</keyword>